<sequence length="354" mass="35631">MPCPTCYFPGNAPGATQCAQCGSPLTPAGGGYPAAPVAYDVHPVSGQGAMPAGPPPYQSPAGPPPYQPLAGPPLPPPPAPGAGPYAQYPTGGYAQVPPVSGVPYPGMPMSPTPISITPSSGAPSSGAPGPGYYQPLKPARSRVLLPLTVIVVVLVIASTVIAVVKLKGGSDNTAGPAPTTAGASSGGPTTATPGPATPTTAAPAKTADPVAQAAAVDALLNASVSSRKKLNDAIQLVGDCTLVEKAIADMQAAGTEREAQIDNIGKFDLSAIPEGEQVRAALKEALGFSLAADRNFVQWAQAQQSSGCSGGGQSYYDEAQRQSTNATNAKNRFLGVWNPVASRYQLQPRSSDNI</sequence>
<evidence type="ECO:0000256" key="2">
    <source>
        <dbReference type="SAM" id="Phobius"/>
    </source>
</evidence>
<feature type="compositionally biased region" description="Low complexity" evidence="1">
    <location>
        <begin position="173"/>
        <end position="206"/>
    </location>
</feature>
<protein>
    <submittedName>
        <fullName evidence="3">Uncharacterized protein</fullName>
    </submittedName>
</protein>
<dbReference type="EMBL" id="BSFP01000114">
    <property type="protein sequence ID" value="GLL07857.1"/>
    <property type="molecule type" value="Genomic_DNA"/>
</dbReference>
<keyword evidence="2" id="KW-0472">Membrane</keyword>
<keyword evidence="2" id="KW-0812">Transmembrane</keyword>
<feature type="region of interest" description="Disordered" evidence="1">
    <location>
        <begin position="49"/>
        <end position="86"/>
    </location>
</feature>
<reference evidence="3" key="1">
    <citation type="journal article" date="2014" name="Int. J. Syst. Evol. Microbiol.">
        <title>Complete genome sequence of Corynebacterium casei LMG S-19264T (=DSM 44701T), isolated from a smear-ripened cheese.</title>
        <authorList>
            <consortium name="US DOE Joint Genome Institute (JGI-PGF)"/>
            <person name="Walter F."/>
            <person name="Albersmeier A."/>
            <person name="Kalinowski J."/>
            <person name="Ruckert C."/>
        </authorList>
    </citation>
    <scope>NUCLEOTIDE SEQUENCE</scope>
    <source>
        <strain evidence="3">VKM Ac-1321</strain>
    </source>
</reference>
<name>A0A9W6NT60_9ACTN</name>
<keyword evidence="4" id="KW-1185">Reference proteome</keyword>
<evidence type="ECO:0000256" key="1">
    <source>
        <dbReference type="SAM" id="MobiDB-lite"/>
    </source>
</evidence>
<dbReference type="Proteomes" id="UP001143480">
    <property type="component" value="Unassembled WGS sequence"/>
</dbReference>
<proteinExistence type="predicted"/>
<dbReference type="AlphaFoldDB" id="A0A9W6NT60"/>
<gene>
    <name evidence="3" type="ORF">GCM10017581_096160</name>
</gene>
<dbReference type="RefSeq" id="WP_261961173.1">
    <property type="nucleotide sequence ID" value="NZ_BAAAXA010000001.1"/>
</dbReference>
<evidence type="ECO:0000313" key="4">
    <source>
        <dbReference type="Proteomes" id="UP001143480"/>
    </source>
</evidence>
<reference evidence="3" key="2">
    <citation type="submission" date="2023-01" db="EMBL/GenBank/DDBJ databases">
        <authorList>
            <person name="Sun Q."/>
            <person name="Evtushenko L."/>
        </authorList>
    </citation>
    <scope>NUCLEOTIDE SEQUENCE</scope>
    <source>
        <strain evidence="3">VKM Ac-1321</strain>
    </source>
</reference>
<evidence type="ECO:0000313" key="3">
    <source>
        <dbReference type="EMBL" id="GLL07857.1"/>
    </source>
</evidence>
<comment type="caution">
    <text evidence="3">The sequence shown here is derived from an EMBL/GenBank/DDBJ whole genome shotgun (WGS) entry which is preliminary data.</text>
</comment>
<accession>A0A9W6NT60</accession>
<feature type="compositionally biased region" description="Pro residues" evidence="1">
    <location>
        <begin position="52"/>
        <end position="81"/>
    </location>
</feature>
<organism evidence="3 4">
    <name type="scientific">Dactylosporangium matsuzakiense</name>
    <dbReference type="NCBI Taxonomy" id="53360"/>
    <lineage>
        <taxon>Bacteria</taxon>
        <taxon>Bacillati</taxon>
        <taxon>Actinomycetota</taxon>
        <taxon>Actinomycetes</taxon>
        <taxon>Micromonosporales</taxon>
        <taxon>Micromonosporaceae</taxon>
        <taxon>Dactylosporangium</taxon>
    </lineage>
</organism>
<keyword evidence="2" id="KW-1133">Transmembrane helix</keyword>
<feature type="region of interest" description="Disordered" evidence="1">
    <location>
        <begin position="168"/>
        <end position="206"/>
    </location>
</feature>
<feature type="transmembrane region" description="Helical" evidence="2">
    <location>
        <begin position="143"/>
        <end position="164"/>
    </location>
</feature>